<dbReference type="Pfam" id="PF00619">
    <property type="entry name" value="CARD"/>
    <property type="match status" value="1"/>
</dbReference>
<dbReference type="Pfam" id="PF00531">
    <property type="entry name" value="Death"/>
    <property type="match status" value="1"/>
</dbReference>
<dbReference type="GO" id="GO:0042981">
    <property type="term" value="P:regulation of apoptotic process"/>
    <property type="evidence" value="ECO:0007669"/>
    <property type="project" value="InterPro"/>
</dbReference>
<evidence type="ECO:0000313" key="3">
    <source>
        <dbReference type="Ensembl" id="ENSATEP00000070718.1"/>
    </source>
</evidence>
<dbReference type="Ensembl" id="ENSATET00000064372.1">
    <property type="protein sequence ID" value="ENSATEP00000070718.1"/>
    <property type="gene ID" value="ENSATEG00000022991.2"/>
</dbReference>
<accession>A0A7N6BYA5</accession>
<dbReference type="GO" id="GO:0007165">
    <property type="term" value="P:signal transduction"/>
    <property type="evidence" value="ECO:0007669"/>
    <property type="project" value="InterPro"/>
</dbReference>
<protein>
    <recommendedName>
        <fullName evidence="5">Death domain-containing protein</fullName>
    </recommendedName>
</protein>
<keyword evidence="4" id="KW-1185">Reference proteome</keyword>
<evidence type="ECO:0000313" key="4">
    <source>
        <dbReference type="Proteomes" id="UP000265040"/>
    </source>
</evidence>
<dbReference type="PROSITE" id="PS50017">
    <property type="entry name" value="DEATH_DOMAIN"/>
    <property type="match status" value="1"/>
</dbReference>
<dbReference type="OrthoDB" id="8947098at2759"/>
<dbReference type="CDD" id="cd01671">
    <property type="entry name" value="CARD"/>
    <property type="match status" value="1"/>
</dbReference>
<dbReference type="InParanoid" id="A0A7N6BYA5"/>
<organism evidence="3 4">
    <name type="scientific">Anabas testudineus</name>
    <name type="common">Climbing perch</name>
    <name type="synonym">Anthias testudineus</name>
    <dbReference type="NCBI Taxonomy" id="64144"/>
    <lineage>
        <taxon>Eukaryota</taxon>
        <taxon>Metazoa</taxon>
        <taxon>Chordata</taxon>
        <taxon>Craniata</taxon>
        <taxon>Vertebrata</taxon>
        <taxon>Euteleostomi</taxon>
        <taxon>Actinopterygii</taxon>
        <taxon>Neopterygii</taxon>
        <taxon>Teleostei</taxon>
        <taxon>Neoteleostei</taxon>
        <taxon>Acanthomorphata</taxon>
        <taxon>Anabantaria</taxon>
        <taxon>Anabantiformes</taxon>
        <taxon>Anabantoidei</taxon>
        <taxon>Anabantidae</taxon>
        <taxon>Anabas</taxon>
    </lineage>
</organism>
<dbReference type="InterPro" id="IPR001315">
    <property type="entry name" value="CARD"/>
</dbReference>
<evidence type="ECO:0008006" key="5">
    <source>
        <dbReference type="Google" id="ProtNLM"/>
    </source>
</evidence>
<feature type="domain" description="Death" evidence="1">
    <location>
        <begin position="133"/>
        <end position="203"/>
    </location>
</feature>
<dbReference type="Proteomes" id="UP000265040">
    <property type="component" value="Chromosome 7"/>
</dbReference>
<dbReference type="AlphaFoldDB" id="A0A7N6BYA5"/>
<dbReference type="PROSITE" id="PS50209">
    <property type="entry name" value="CARD"/>
    <property type="match status" value="1"/>
</dbReference>
<reference evidence="3" key="3">
    <citation type="submission" date="2025-09" db="UniProtKB">
        <authorList>
            <consortium name="Ensembl"/>
        </authorList>
    </citation>
    <scope>IDENTIFICATION</scope>
</reference>
<dbReference type="Gene3D" id="1.10.533.10">
    <property type="entry name" value="Death Domain, Fas"/>
    <property type="match status" value="2"/>
</dbReference>
<evidence type="ECO:0000259" key="2">
    <source>
        <dbReference type="PROSITE" id="PS50209"/>
    </source>
</evidence>
<sequence>PDVTINGKKIQLLRSQKATLIEILSGDADFVLQHADARSLLSLHGYQQVKACRIPSEKVTDLLDHIIQRGPEAAKGLLELLKEKDLQETFPRLDFIKHLQVNTSSSGRTKKKRRHEQQRENKLLNYQSSHLVNEKQLMTVARAIGKCWREIGRSALDVSSVKLEQIEEDHSLHVERVFAMLRYWQTCQRKKATAAHLHSLLSQGEWALPSESIDFLLRTD</sequence>
<dbReference type="InterPro" id="IPR011029">
    <property type="entry name" value="DEATH-like_dom_sf"/>
</dbReference>
<feature type="domain" description="CARD" evidence="2">
    <location>
        <begin position="5"/>
        <end position="85"/>
    </location>
</feature>
<dbReference type="SUPFAM" id="SSF47986">
    <property type="entry name" value="DEATH domain"/>
    <property type="match status" value="2"/>
</dbReference>
<evidence type="ECO:0000259" key="1">
    <source>
        <dbReference type="PROSITE" id="PS50017"/>
    </source>
</evidence>
<dbReference type="CDD" id="cd01670">
    <property type="entry name" value="Death"/>
    <property type="match status" value="1"/>
</dbReference>
<name>A0A7N6BYA5_ANATE</name>
<dbReference type="GeneTree" id="ENSGT00540000073797"/>
<reference evidence="3" key="1">
    <citation type="submission" date="2021-04" db="EMBL/GenBank/DDBJ databases">
        <authorList>
            <consortium name="Wellcome Sanger Institute Data Sharing"/>
        </authorList>
    </citation>
    <scope>NUCLEOTIDE SEQUENCE [LARGE SCALE GENOMIC DNA]</scope>
</reference>
<proteinExistence type="predicted"/>
<dbReference type="InterPro" id="IPR000488">
    <property type="entry name" value="Death_dom"/>
</dbReference>
<reference evidence="3" key="2">
    <citation type="submission" date="2025-08" db="UniProtKB">
        <authorList>
            <consortium name="Ensembl"/>
        </authorList>
    </citation>
    <scope>IDENTIFICATION</scope>
</reference>